<dbReference type="PANTHER" id="PTHR30461:SF23">
    <property type="entry name" value="DNA RECOMBINASE-RELATED"/>
    <property type="match status" value="1"/>
</dbReference>
<sequence length="567" mass="64293">MRNNLTAARPPIHANFSRAGLLSDGQLWQAADYVRLSKDDGDKEESDSVVNQKELIASFVSRQKDIELAGPSYVDDGFSGVNFDRPGFQRLLEDIKSGRINCVIVKDLSRLGRNYIETGKLIEHFFPYMGVRFIAINDNYDSQRHNSQTDDLIVPFKNLINDATSADTSRKIRSQFEVKRQKGECIAPFAAFGYRKDPEDHNRLLVDETAAEVVRDIFKWKIEGMSQQGIADRLNGMGVPSPLEYKKNSGSNFRTTFQKNHKTKWTPVSVGRILKNDLYIGVLTQGKSTSPNYKVRERSFKPAEEWVRVEQNHEAIIKEADFRLVASLLKKDTRIGSGEDAVYLFSGMLVCGDCGETLIRKYVPGKDGVKYVYHVCNTHKKGAGCTSHSISDKALHEAVFHTIAAHIEACEKIGKVLAAIEDMPFQQMDALKIQKQIAEREAELEKLAGRKLRLHENFDDGLISKDDYISFRAAFNQQVEDAEQALVNLNQELSDIVNNREAGTLWIEHFKKYHNIQSLTRAAVVELIERIVVFEKGRIEVIPRYKNNYENALRYISALPADERQVG</sequence>
<feature type="domain" description="Resolvase/invertase-type recombinase catalytic" evidence="2">
    <location>
        <begin position="29"/>
        <end position="183"/>
    </location>
</feature>
<feature type="coiled-coil region" evidence="1">
    <location>
        <begin position="428"/>
        <end position="499"/>
    </location>
</feature>
<keyword evidence="5" id="KW-1185">Reference proteome</keyword>
<dbReference type="SMART" id="SM00857">
    <property type="entry name" value="Resolvase"/>
    <property type="match status" value="1"/>
</dbReference>
<dbReference type="InterPro" id="IPR038109">
    <property type="entry name" value="DNA_bind_recomb_sf"/>
</dbReference>
<dbReference type="SUPFAM" id="SSF53041">
    <property type="entry name" value="Resolvase-like"/>
    <property type="match status" value="1"/>
</dbReference>
<evidence type="ECO:0000259" key="3">
    <source>
        <dbReference type="PROSITE" id="PS51737"/>
    </source>
</evidence>
<dbReference type="Gene3D" id="3.90.1750.20">
    <property type="entry name" value="Putative Large Serine Recombinase, Chain B, Domain 2"/>
    <property type="match status" value="1"/>
</dbReference>
<evidence type="ECO:0000313" key="5">
    <source>
        <dbReference type="Proteomes" id="UP001523565"/>
    </source>
</evidence>
<organism evidence="4 5">
    <name type="scientific">Ohessyouella blattaphilus</name>
    <dbReference type="NCBI Taxonomy" id="2949333"/>
    <lineage>
        <taxon>Bacteria</taxon>
        <taxon>Bacillati</taxon>
        <taxon>Bacillota</taxon>
        <taxon>Clostridia</taxon>
        <taxon>Lachnospirales</taxon>
        <taxon>Lachnospiraceae</taxon>
        <taxon>Ohessyouella</taxon>
    </lineage>
</organism>
<keyword evidence="1" id="KW-0175">Coiled coil</keyword>
<reference evidence="4 5" key="1">
    <citation type="journal article" date="2022" name="Genome Biol. Evol.">
        <title>Host diet, physiology and behaviors set the stage for Lachnospiraceae cladogenesis.</title>
        <authorList>
            <person name="Vera-Ponce De Leon A."/>
            <person name="Schneider M."/>
            <person name="Jahnes B.C."/>
            <person name="Sadowski V."/>
            <person name="Camuy-Velez L.A."/>
            <person name="Duan J."/>
            <person name="Sabree Z.L."/>
        </authorList>
    </citation>
    <scope>NUCLEOTIDE SEQUENCE [LARGE SCALE GENOMIC DNA]</scope>
    <source>
        <strain evidence="4 5">PAL227</strain>
    </source>
</reference>
<dbReference type="Gene3D" id="3.40.50.1390">
    <property type="entry name" value="Resolvase, N-terminal catalytic domain"/>
    <property type="match status" value="1"/>
</dbReference>
<evidence type="ECO:0000313" key="4">
    <source>
        <dbReference type="EMBL" id="MCP1109729.1"/>
    </source>
</evidence>
<evidence type="ECO:0000259" key="2">
    <source>
        <dbReference type="PROSITE" id="PS51736"/>
    </source>
</evidence>
<protein>
    <submittedName>
        <fullName evidence="4">Recombinase family protein</fullName>
    </submittedName>
</protein>
<dbReference type="Pfam" id="PF14287">
    <property type="entry name" value="DUF4368"/>
    <property type="match status" value="1"/>
</dbReference>
<dbReference type="Pfam" id="PF00239">
    <property type="entry name" value="Resolvase"/>
    <property type="match status" value="1"/>
</dbReference>
<dbReference type="PROSITE" id="PS51736">
    <property type="entry name" value="RECOMBINASES_3"/>
    <property type="match status" value="1"/>
</dbReference>
<dbReference type="EMBL" id="JAMZFV010000005">
    <property type="protein sequence ID" value="MCP1109729.1"/>
    <property type="molecule type" value="Genomic_DNA"/>
</dbReference>
<comment type="caution">
    <text evidence="4">The sequence shown here is derived from an EMBL/GenBank/DDBJ whole genome shotgun (WGS) entry which is preliminary data.</text>
</comment>
<feature type="domain" description="Recombinase" evidence="3">
    <location>
        <begin position="191"/>
        <end position="335"/>
    </location>
</feature>
<evidence type="ECO:0000256" key="1">
    <source>
        <dbReference type="SAM" id="Coils"/>
    </source>
</evidence>
<dbReference type="RefSeq" id="WP_262068602.1">
    <property type="nucleotide sequence ID" value="NZ_JAMXOC010000005.1"/>
</dbReference>
<dbReference type="Pfam" id="PF07508">
    <property type="entry name" value="Recombinase"/>
    <property type="match status" value="1"/>
</dbReference>
<gene>
    <name evidence="4" type="ORF">NK118_05615</name>
</gene>
<dbReference type="PROSITE" id="PS51737">
    <property type="entry name" value="RECOMBINASE_DNA_BIND"/>
    <property type="match status" value="1"/>
</dbReference>
<dbReference type="InterPro" id="IPR025378">
    <property type="entry name" value="DUF4368"/>
</dbReference>
<dbReference type="InterPro" id="IPR050639">
    <property type="entry name" value="SSR_resolvase"/>
</dbReference>
<proteinExistence type="predicted"/>
<dbReference type="InterPro" id="IPR011109">
    <property type="entry name" value="DNA_bind_recombinase_dom"/>
</dbReference>
<dbReference type="PANTHER" id="PTHR30461">
    <property type="entry name" value="DNA-INVERTASE FROM LAMBDOID PROPHAGE"/>
    <property type="match status" value="1"/>
</dbReference>
<dbReference type="InterPro" id="IPR006119">
    <property type="entry name" value="Resolv_N"/>
</dbReference>
<dbReference type="Pfam" id="PF13408">
    <property type="entry name" value="Zn_ribbon_recom"/>
    <property type="match status" value="1"/>
</dbReference>
<dbReference type="InterPro" id="IPR025827">
    <property type="entry name" value="Zn_ribbon_recom_dom"/>
</dbReference>
<dbReference type="Proteomes" id="UP001523565">
    <property type="component" value="Unassembled WGS sequence"/>
</dbReference>
<dbReference type="InterPro" id="IPR036162">
    <property type="entry name" value="Resolvase-like_N_sf"/>
</dbReference>
<accession>A0ABT1EGW1</accession>
<name>A0ABT1EGW1_9FIRM</name>